<dbReference type="SUPFAM" id="SSF46565">
    <property type="entry name" value="Chaperone J-domain"/>
    <property type="match status" value="1"/>
</dbReference>
<dbReference type="Proteomes" id="UP001368500">
    <property type="component" value="Unassembled WGS sequence"/>
</dbReference>
<feature type="compositionally biased region" description="Basic and acidic residues" evidence="1">
    <location>
        <begin position="191"/>
        <end position="203"/>
    </location>
</feature>
<protein>
    <submittedName>
        <fullName evidence="3">DnaJ domain-containing protein</fullName>
    </submittedName>
</protein>
<sequence length="368" mass="38383">MSDPPDDPLNDACADNRRNHYRVLHVQPEAPIEVIKASYRTLMLQLRTHPDLGGRHTEAAMVNAAWHVLSDPLRRADYDARLRRQTEAARGALDAQDDPGGHAGASARGPSRRAPTDGFQPFAARRAQAAYGQAGTGAGPAAGPAAASGAGSGPGADPPPGARAGAAADADASAAASSAEASGAPGAPAGRRPDDASADDHPGSRSSAWPVPWPERGDGSGLRLSPLPPRHVCPLCGHANLLTLRPDSRCARCQAPLAPLPQPGRQGQELFGRRDAVRRDQGHVASLHVGWPAPALPVRWRDLSLTGASVYVPQPIEPGQRVWLLDQALEAVAEVVGCRPQGSLQVLHLRLLSAVMLQSTGVFVSAQA</sequence>
<evidence type="ECO:0000256" key="1">
    <source>
        <dbReference type="SAM" id="MobiDB-lite"/>
    </source>
</evidence>
<name>A0ABU9B8H5_9BURK</name>
<dbReference type="RefSeq" id="WP_341373965.1">
    <property type="nucleotide sequence ID" value="NZ_JBBUTF010000007.1"/>
</dbReference>
<evidence type="ECO:0000313" key="4">
    <source>
        <dbReference type="Proteomes" id="UP001368500"/>
    </source>
</evidence>
<dbReference type="PROSITE" id="PS50076">
    <property type="entry name" value="DNAJ_2"/>
    <property type="match status" value="1"/>
</dbReference>
<dbReference type="SMART" id="SM00271">
    <property type="entry name" value="DnaJ"/>
    <property type="match status" value="1"/>
</dbReference>
<dbReference type="InterPro" id="IPR001623">
    <property type="entry name" value="DnaJ_domain"/>
</dbReference>
<dbReference type="CDD" id="cd06257">
    <property type="entry name" value="DnaJ"/>
    <property type="match status" value="1"/>
</dbReference>
<feature type="compositionally biased region" description="Low complexity" evidence="1">
    <location>
        <begin position="123"/>
        <end position="133"/>
    </location>
</feature>
<feature type="domain" description="J" evidence="2">
    <location>
        <begin position="19"/>
        <end position="82"/>
    </location>
</feature>
<proteinExistence type="predicted"/>
<feature type="compositionally biased region" description="Low complexity" evidence="1">
    <location>
        <begin position="104"/>
        <end position="113"/>
    </location>
</feature>
<evidence type="ECO:0000313" key="3">
    <source>
        <dbReference type="EMBL" id="MEK8026183.1"/>
    </source>
</evidence>
<organism evidence="3 4">
    <name type="scientific">Pseudaquabacterium rugosum</name>
    <dbReference type="NCBI Taxonomy" id="2984194"/>
    <lineage>
        <taxon>Bacteria</taxon>
        <taxon>Pseudomonadati</taxon>
        <taxon>Pseudomonadota</taxon>
        <taxon>Betaproteobacteria</taxon>
        <taxon>Burkholderiales</taxon>
        <taxon>Sphaerotilaceae</taxon>
        <taxon>Pseudaquabacterium</taxon>
    </lineage>
</organism>
<gene>
    <name evidence="3" type="ORF">AACH11_09455</name>
</gene>
<evidence type="ECO:0000259" key="2">
    <source>
        <dbReference type="PROSITE" id="PS50076"/>
    </source>
</evidence>
<dbReference type="PANTHER" id="PTHR43096:SF58">
    <property type="entry name" value="CHAPERONE DNAJ-DOMAIN SUPERFAMILY PROTEIN"/>
    <property type="match status" value="1"/>
</dbReference>
<dbReference type="Gene3D" id="1.10.287.110">
    <property type="entry name" value="DnaJ domain"/>
    <property type="match status" value="1"/>
</dbReference>
<feature type="compositionally biased region" description="Low complexity" evidence="1">
    <location>
        <begin position="162"/>
        <end position="190"/>
    </location>
</feature>
<reference evidence="3 4" key="1">
    <citation type="submission" date="2024-04" db="EMBL/GenBank/DDBJ databases">
        <title>Novel species of the genus Ideonella isolated from streams.</title>
        <authorList>
            <person name="Lu H."/>
        </authorList>
    </citation>
    <scope>NUCLEOTIDE SEQUENCE [LARGE SCALE GENOMIC DNA]</scope>
    <source>
        <strain evidence="3 4">BYS139W</strain>
    </source>
</reference>
<dbReference type="Pfam" id="PF00226">
    <property type="entry name" value="DnaJ"/>
    <property type="match status" value="1"/>
</dbReference>
<accession>A0ABU9B8H5</accession>
<comment type="caution">
    <text evidence="3">The sequence shown here is derived from an EMBL/GenBank/DDBJ whole genome shotgun (WGS) entry which is preliminary data.</text>
</comment>
<dbReference type="InterPro" id="IPR036869">
    <property type="entry name" value="J_dom_sf"/>
</dbReference>
<dbReference type="PANTHER" id="PTHR43096">
    <property type="entry name" value="DNAJ HOMOLOG 1, MITOCHONDRIAL-RELATED"/>
    <property type="match status" value="1"/>
</dbReference>
<feature type="region of interest" description="Disordered" evidence="1">
    <location>
        <begin position="88"/>
        <end position="222"/>
    </location>
</feature>
<dbReference type="EMBL" id="JBBUTF010000007">
    <property type="protein sequence ID" value="MEK8026183.1"/>
    <property type="molecule type" value="Genomic_DNA"/>
</dbReference>
<keyword evidence="4" id="KW-1185">Reference proteome</keyword>